<evidence type="ECO:0000256" key="1">
    <source>
        <dbReference type="SAM" id="MobiDB-lite"/>
    </source>
</evidence>
<proteinExistence type="predicted"/>
<keyword evidence="3" id="KW-1185">Reference proteome</keyword>
<name>A0AAE1A584_9GAST</name>
<dbReference type="EMBL" id="JAWDGP010002623">
    <property type="protein sequence ID" value="KAK3781538.1"/>
    <property type="molecule type" value="Genomic_DNA"/>
</dbReference>
<evidence type="ECO:0000313" key="3">
    <source>
        <dbReference type="Proteomes" id="UP001283361"/>
    </source>
</evidence>
<reference evidence="2" key="1">
    <citation type="journal article" date="2023" name="G3 (Bethesda)">
        <title>A reference genome for the long-term kleptoplast-retaining sea slug Elysia crispata morphotype clarki.</title>
        <authorList>
            <person name="Eastman K.E."/>
            <person name="Pendleton A.L."/>
            <person name="Shaikh M.A."/>
            <person name="Suttiyut T."/>
            <person name="Ogas R."/>
            <person name="Tomko P."/>
            <person name="Gavelis G."/>
            <person name="Widhalm J.R."/>
            <person name="Wisecaver J.H."/>
        </authorList>
    </citation>
    <scope>NUCLEOTIDE SEQUENCE</scope>
    <source>
        <strain evidence="2">ECLA1</strain>
    </source>
</reference>
<feature type="region of interest" description="Disordered" evidence="1">
    <location>
        <begin position="22"/>
        <end position="51"/>
    </location>
</feature>
<protein>
    <submittedName>
        <fullName evidence="2">Uncharacterized protein</fullName>
    </submittedName>
</protein>
<accession>A0AAE1A584</accession>
<organism evidence="2 3">
    <name type="scientific">Elysia crispata</name>
    <name type="common">lettuce slug</name>
    <dbReference type="NCBI Taxonomy" id="231223"/>
    <lineage>
        <taxon>Eukaryota</taxon>
        <taxon>Metazoa</taxon>
        <taxon>Spiralia</taxon>
        <taxon>Lophotrochozoa</taxon>
        <taxon>Mollusca</taxon>
        <taxon>Gastropoda</taxon>
        <taxon>Heterobranchia</taxon>
        <taxon>Euthyneura</taxon>
        <taxon>Panpulmonata</taxon>
        <taxon>Sacoglossa</taxon>
        <taxon>Placobranchoidea</taxon>
        <taxon>Plakobranchidae</taxon>
        <taxon>Elysia</taxon>
    </lineage>
</organism>
<evidence type="ECO:0000313" key="2">
    <source>
        <dbReference type="EMBL" id="KAK3781538.1"/>
    </source>
</evidence>
<sequence>MLQAPLWLSHDLCQTYRFVPCSPEDSKSGVSRSPLETEPCHSGPGKPPPAVAYRRARPGIAGTKRLFTGGEPSSQEPTPGSALACFHGLGPWGTGLSTC</sequence>
<dbReference type="AlphaFoldDB" id="A0AAE1A584"/>
<dbReference type="Proteomes" id="UP001283361">
    <property type="component" value="Unassembled WGS sequence"/>
</dbReference>
<gene>
    <name evidence="2" type="ORF">RRG08_054877</name>
</gene>
<comment type="caution">
    <text evidence="2">The sequence shown here is derived from an EMBL/GenBank/DDBJ whole genome shotgun (WGS) entry which is preliminary data.</text>
</comment>